<proteinExistence type="inferred from homology"/>
<keyword evidence="4 7" id="KW-0812">Transmembrane</keyword>
<comment type="subcellular location">
    <subcellularLocation>
        <location evidence="1">Cell membrane</location>
        <topology evidence="1">Multi-pass membrane protein</topology>
    </subcellularLocation>
</comment>
<reference evidence="8" key="2">
    <citation type="journal article" date="2021" name="PeerJ">
        <title>Extensive microbial diversity within the chicken gut microbiome revealed by metagenomics and culture.</title>
        <authorList>
            <person name="Gilroy R."/>
            <person name="Ravi A."/>
            <person name="Getino M."/>
            <person name="Pursley I."/>
            <person name="Horton D.L."/>
            <person name="Alikhan N.F."/>
            <person name="Baker D."/>
            <person name="Gharbi K."/>
            <person name="Hall N."/>
            <person name="Watson M."/>
            <person name="Adriaenssens E.M."/>
            <person name="Foster-Nyarko E."/>
            <person name="Jarju S."/>
            <person name="Secka A."/>
            <person name="Antonio M."/>
            <person name="Oren A."/>
            <person name="Chaudhuri R.R."/>
            <person name="La Ragione R."/>
            <person name="Hildebrand F."/>
            <person name="Pallen M.J."/>
        </authorList>
    </citation>
    <scope>NUCLEOTIDE SEQUENCE</scope>
    <source>
        <strain evidence="8">C6-149</strain>
    </source>
</reference>
<dbReference type="AlphaFoldDB" id="A0A9D9H8Y4"/>
<feature type="transmembrane region" description="Helical" evidence="7">
    <location>
        <begin position="147"/>
        <end position="164"/>
    </location>
</feature>
<keyword evidence="5 7" id="KW-1133">Transmembrane helix</keyword>
<evidence type="ECO:0000256" key="7">
    <source>
        <dbReference type="SAM" id="Phobius"/>
    </source>
</evidence>
<feature type="transmembrane region" description="Helical" evidence="7">
    <location>
        <begin position="49"/>
        <end position="67"/>
    </location>
</feature>
<evidence type="ECO:0000256" key="5">
    <source>
        <dbReference type="ARBA" id="ARBA00022989"/>
    </source>
</evidence>
<sequence>MFSWINNCLFKMLWLDHFFNWFLYDFLNLSKVNRWINSLHFFLFDVSKIFILMSVLICLMGIIQSYLPPEKTKTILKHFNGIVGNILGACLGGITPFCSCSSIPIFIGFTAGGLPLGTTFSFLFASPMIDIASLILLASFMGMKISVSYIIVGLIFSVIAGLIIKNLNMEDQVADYIYDIHPIDKKSGHINFQERFLSGIKQVKEIITRVWIYILIGVGIGAIIHDWIPTYWIQNILGNKNPLSVILAVLIGAPMYSDVFGVIPIATALFSKGVPIGTLISFMMSVTMLSLPELIMLKKVLKNKLLFTFIFIGIIGIILIGLGFNFIL</sequence>
<feature type="transmembrane region" description="Helical" evidence="7">
    <location>
        <begin position="210"/>
        <end position="233"/>
    </location>
</feature>
<keyword evidence="3" id="KW-1003">Cell membrane</keyword>
<feature type="transmembrane region" description="Helical" evidence="7">
    <location>
        <begin position="245"/>
        <end position="270"/>
    </location>
</feature>
<accession>A0A9D9H8Y4</accession>
<dbReference type="PANTHER" id="PTHR42775">
    <property type="entry name" value="PERMEASE RV2963-RELATED"/>
    <property type="match status" value="1"/>
</dbReference>
<evidence type="ECO:0000256" key="1">
    <source>
        <dbReference type="ARBA" id="ARBA00004651"/>
    </source>
</evidence>
<name>A0A9D9H8Y4_9LACO</name>
<evidence type="ECO:0000313" key="8">
    <source>
        <dbReference type="EMBL" id="MBO8441078.1"/>
    </source>
</evidence>
<evidence type="ECO:0000256" key="3">
    <source>
        <dbReference type="ARBA" id="ARBA00022475"/>
    </source>
</evidence>
<keyword evidence="6 7" id="KW-0472">Membrane</keyword>
<evidence type="ECO:0000256" key="2">
    <source>
        <dbReference type="ARBA" id="ARBA00006386"/>
    </source>
</evidence>
<comment type="similarity">
    <text evidence="2">Belongs to the UPF0718 family.</text>
</comment>
<evidence type="ECO:0000256" key="4">
    <source>
        <dbReference type="ARBA" id="ARBA00022692"/>
    </source>
</evidence>
<protein>
    <submittedName>
        <fullName evidence="8">Permease</fullName>
    </submittedName>
</protein>
<dbReference type="PANTHER" id="PTHR42775:SF2">
    <property type="entry name" value="PERMEASE"/>
    <property type="match status" value="1"/>
</dbReference>
<dbReference type="InterPro" id="IPR053166">
    <property type="entry name" value="UPF0718_permease"/>
</dbReference>
<dbReference type="Proteomes" id="UP000823614">
    <property type="component" value="Unassembled WGS sequence"/>
</dbReference>
<reference evidence="8" key="1">
    <citation type="submission" date="2020-10" db="EMBL/GenBank/DDBJ databases">
        <authorList>
            <person name="Gilroy R."/>
        </authorList>
    </citation>
    <scope>NUCLEOTIDE SEQUENCE</scope>
    <source>
        <strain evidence="8">C6-149</strain>
    </source>
</reference>
<comment type="caution">
    <text evidence="8">The sequence shown here is derived from an EMBL/GenBank/DDBJ whole genome shotgun (WGS) entry which is preliminary data.</text>
</comment>
<dbReference type="InterPro" id="IPR005524">
    <property type="entry name" value="DUF318"/>
</dbReference>
<dbReference type="Pfam" id="PF03773">
    <property type="entry name" value="ArsP_1"/>
    <property type="match status" value="1"/>
</dbReference>
<evidence type="ECO:0000313" key="9">
    <source>
        <dbReference type="Proteomes" id="UP000823614"/>
    </source>
</evidence>
<feature type="transmembrane region" description="Helical" evidence="7">
    <location>
        <begin position="276"/>
        <end position="294"/>
    </location>
</feature>
<evidence type="ECO:0000256" key="6">
    <source>
        <dbReference type="ARBA" id="ARBA00023136"/>
    </source>
</evidence>
<gene>
    <name evidence="8" type="ORF">IAA89_01310</name>
</gene>
<feature type="transmembrane region" description="Helical" evidence="7">
    <location>
        <begin position="306"/>
        <end position="327"/>
    </location>
</feature>
<feature type="transmembrane region" description="Helical" evidence="7">
    <location>
        <begin position="79"/>
        <end position="107"/>
    </location>
</feature>
<dbReference type="GO" id="GO:0005886">
    <property type="term" value="C:plasma membrane"/>
    <property type="evidence" value="ECO:0007669"/>
    <property type="project" value="UniProtKB-SubCell"/>
</dbReference>
<dbReference type="EMBL" id="JADIMP010000024">
    <property type="protein sequence ID" value="MBO8441078.1"/>
    <property type="molecule type" value="Genomic_DNA"/>
</dbReference>
<organism evidence="8 9">
    <name type="scientific">Candidatus Gallilactobacillus intestinavium</name>
    <dbReference type="NCBI Taxonomy" id="2840838"/>
    <lineage>
        <taxon>Bacteria</taxon>
        <taxon>Bacillati</taxon>
        <taxon>Bacillota</taxon>
        <taxon>Bacilli</taxon>
        <taxon>Lactobacillales</taxon>
        <taxon>Lactobacillaceae</taxon>
        <taxon>Lactobacillaceae incertae sedis</taxon>
        <taxon>Candidatus Gallilactobacillus</taxon>
    </lineage>
</organism>